<dbReference type="EMBL" id="BGZK01000085">
    <property type="protein sequence ID" value="GBP17120.1"/>
    <property type="molecule type" value="Genomic_DNA"/>
</dbReference>
<accession>A0A4C1TSX8</accession>
<dbReference type="Proteomes" id="UP000299102">
    <property type="component" value="Unassembled WGS sequence"/>
</dbReference>
<name>A0A4C1TSX8_EUMVA</name>
<keyword evidence="2" id="KW-1185">Reference proteome</keyword>
<proteinExistence type="predicted"/>
<dbReference type="AlphaFoldDB" id="A0A4C1TSX8"/>
<reference evidence="1 2" key="1">
    <citation type="journal article" date="2019" name="Commun. Biol.">
        <title>The bagworm genome reveals a unique fibroin gene that provides high tensile strength.</title>
        <authorList>
            <person name="Kono N."/>
            <person name="Nakamura H."/>
            <person name="Ohtoshi R."/>
            <person name="Tomita M."/>
            <person name="Numata K."/>
            <person name="Arakawa K."/>
        </authorList>
    </citation>
    <scope>NUCLEOTIDE SEQUENCE [LARGE SCALE GENOMIC DNA]</scope>
</reference>
<evidence type="ECO:0000313" key="1">
    <source>
        <dbReference type="EMBL" id="GBP17120.1"/>
    </source>
</evidence>
<organism evidence="1 2">
    <name type="scientific">Eumeta variegata</name>
    <name type="common">Bagworm moth</name>
    <name type="synonym">Eumeta japonica</name>
    <dbReference type="NCBI Taxonomy" id="151549"/>
    <lineage>
        <taxon>Eukaryota</taxon>
        <taxon>Metazoa</taxon>
        <taxon>Ecdysozoa</taxon>
        <taxon>Arthropoda</taxon>
        <taxon>Hexapoda</taxon>
        <taxon>Insecta</taxon>
        <taxon>Pterygota</taxon>
        <taxon>Neoptera</taxon>
        <taxon>Endopterygota</taxon>
        <taxon>Lepidoptera</taxon>
        <taxon>Glossata</taxon>
        <taxon>Ditrysia</taxon>
        <taxon>Tineoidea</taxon>
        <taxon>Psychidae</taxon>
        <taxon>Oiketicinae</taxon>
        <taxon>Eumeta</taxon>
    </lineage>
</organism>
<comment type="caution">
    <text evidence="1">The sequence shown here is derived from an EMBL/GenBank/DDBJ whole genome shotgun (WGS) entry which is preliminary data.</text>
</comment>
<protein>
    <submittedName>
        <fullName evidence="1">Uncharacterized protein</fullName>
    </submittedName>
</protein>
<evidence type="ECO:0000313" key="2">
    <source>
        <dbReference type="Proteomes" id="UP000299102"/>
    </source>
</evidence>
<sequence length="121" mass="13767">MYETAAVKLVTKASQWRKIGKREIRKTGWGAQNLRITTFARTSGRQSFVLYIYKRAPSARGARGREPPVVAFSKHFARCCGWESLMKSVTLGNVTMSHRTREARRMPCSLPLNYDRSAARS</sequence>
<gene>
    <name evidence="1" type="ORF">EVAR_17247_1</name>
</gene>